<dbReference type="Pfam" id="PF04368">
    <property type="entry name" value="DUF507"/>
    <property type="match status" value="1"/>
</dbReference>
<evidence type="ECO:0000313" key="1">
    <source>
        <dbReference type="EMBL" id="BCR06720.1"/>
    </source>
</evidence>
<gene>
    <name evidence="1" type="ORF">DESUT3_37890</name>
</gene>
<dbReference type="EMBL" id="AP024355">
    <property type="protein sequence ID" value="BCR06720.1"/>
    <property type="molecule type" value="Genomic_DNA"/>
</dbReference>
<name>A0ABM8HWL2_9BACT</name>
<evidence type="ECO:0008006" key="3">
    <source>
        <dbReference type="Google" id="ProtNLM"/>
    </source>
</evidence>
<reference evidence="1 2" key="2">
    <citation type="journal article" date="2021" name="Int. J. Syst. Evol. Microbiol.">
        <title>Isolation and Polyphasic Characterization of Desulfuromonas versatilis sp. Nov., an Electrogenic Bacteria Capable of Versatile Metabolism Isolated from a Graphene Oxide-Reducing Enrichment Culture.</title>
        <authorList>
            <person name="Xie L."/>
            <person name="Yoshida N."/>
            <person name="Ishii S."/>
            <person name="Meng L."/>
        </authorList>
    </citation>
    <scope>NUCLEOTIDE SEQUENCE [LARGE SCALE GENOMIC DNA]</scope>
    <source>
        <strain evidence="1 2">NIT-T3</strain>
    </source>
</reference>
<dbReference type="Proteomes" id="UP001319827">
    <property type="component" value="Chromosome"/>
</dbReference>
<evidence type="ECO:0000313" key="2">
    <source>
        <dbReference type="Proteomes" id="UP001319827"/>
    </source>
</evidence>
<organism evidence="1 2">
    <name type="scientific">Desulfuromonas versatilis</name>
    <dbReference type="NCBI Taxonomy" id="2802975"/>
    <lineage>
        <taxon>Bacteria</taxon>
        <taxon>Pseudomonadati</taxon>
        <taxon>Thermodesulfobacteriota</taxon>
        <taxon>Desulfuromonadia</taxon>
        <taxon>Desulfuromonadales</taxon>
        <taxon>Desulfuromonadaceae</taxon>
        <taxon>Desulfuromonas</taxon>
    </lineage>
</organism>
<sequence>MKLSEQRISHLAHLIADGLWKDDLVDYRDEARALQSVKEALTRVLSVDDQVDGLVREKLQRQKKIPGSREWQVLYDKYFAEEMAKRKW</sequence>
<accession>A0ABM8HWL2</accession>
<protein>
    <recommendedName>
        <fullName evidence="3">DUF507 domain-containing protein</fullName>
    </recommendedName>
</protein>
<dbReference type="InterPro" id="IPR007463">
    <property type="entry name" value="DUF507"/>
</dbReference>
<reference evidence="1 2" key="1">
    <citation type="journal article" date="2016" name="C (Basel)">
        <title>Selective Growth of and Electricity Production by Marine Exoelectrogenic Bacteria in Self-Aggregated Hydrogel of Microbially Reduced Graphene Oxide.</title>
        <authorList>
            <person name="Yoshida N."/>
            <person name="Goto Y."/>
            <person name="Miyata Y."/>
        </authorList>
    </citation>
    <scope>NUCLEOTIDE SEQUENCE [LARGE SCALE GENOMIC DNA]</scope>
    <source>
        <strain evidence="1 2">NIT-T3</strain>
    </source>
</reference>
<dbReference type="RefSeq" id="WP_221250103.1">
    <property type="nucleotide sequence ID" value="NZ_AP024355.1"/>
</dbReference>
<proteinExistence type="predicted"/>
<keyword evidence="2" id="KW-1185">Reference proteome</keyword>